<evidence type="ECO:0000313" key="4">
    <source>
        <dbReference type="Proteomes" id="UP000215902"/>
    </source>
</evidence>
<dbReference type="GO" id="GO:0006487">
    <property type="term" value="P:protein N-linked glycosylation"/>
    <property type="evidence" value="ECO:0007669"/>
    <property type="project" value="TreeGrafter"/>
</dbReference>
<keyword evidence="1" id="KW-0378">Hydrolase</keyword>
<dbReference type="GO" id="GO:0005789">
    <property type="term" value="C:endoplasmic reticulum membrane"/>
    <property type="evidence" value="ECO:0007669"/>
    <property type="project" value="TreeGrafter"/>
</dbReference>
<name>A0A267DK47_9PLAT</name>
<dbReference type="GO" id="GO:0004573">
    <property type="term" value="F:Glc3Man9GlcNAc2 oligosaccharide glucosidase activity"/>
    <property type="evidence" value="ECO:0007669"/>
    <property type="project" value="InterPro"/>
</dbReference>
<dbReference type="EMBL" id="NIVC01003995">
    <property type="protein sequence ID" value="PAA49024.1"/>
    <property type="molecule type" value="Genomic_DNA"/>
</dbReference>
<protein>
    <submittedName>
        <fullName evidence="3">Uncharacterized protein</fullName>
    </submittedName>
</protein>
<dbReference type="PANTHER" id="PTHR10412:SF11">
    <property type="entry name" value="MANNOSYL-OLIGOSACCHARIDE GLUCOSIDASE"/>
    <property type="match status" value="1"/>
</dbReference>
<dbReference type="STRING" id="282301.A0A267DK47"/>
<dbReference type="Gene3D" id="1.50.10.10">
    <property type="match status" value="2"/>
</dbReference>
<proteinExistence type="predicted"/>
<dbReference type="InterPro" id="IPR004888">
    <property type="entry name" value="Glycoside_hydrolase_63"/>
</dbReference>
<organism evidence="3 4">
    <name type="scientific">Macrostomum lignano</name>
    <dbReference type="NCBI Taxonomy" id="282301"/>
    <lineage>
        <taxon>Eukaryota</taxon>
        <taxon>Metazoa</taxon>
        <taxon>Spiralia</taxon>
        <taxon>Lophotrochozoa</taxon>
        <taxon>Platyhelminthes</taxon>
        <taxon>Rhabditophora</taxon>
        <taxon>Macrostomorpha</taxon>
        <taxon>Macrostomida</taxon>
        <taxon>Macrostomidae</taxon>
        <taxon>Macrostomum</taxon>
    </lineage>
</organism>
<gene>
    <name evidence="3" type="ORF">BOX15_Mlig023767g4</name>
</gene>
<evidence type="ECO:0000256" key="1">
    <source>
        <dbReference type="ARBA" id="ARBA00022801"/>
    </source>
</evidence>
<accession>A0A267DK47</accession>
<sequence length="847" mass="91767">MDHWGPYLPEVAAELGFEEFCNRDGIFGFCNSGGTAGAAISAWAGGGGRPKARLQPNSLAGPGGGCEFAPGLADPMYRYCAGRCHCRQASGPPFDIRFELAKESASRIYCRLTVETQDTAEPASADEASASTAELTVAVQLWVCHADCGRVQLAEEEGEASGGGYVRLRMADGCRGQACVYLSDRHESENTDLPGEDSRRVDNLKLHYPSEHLESVVFCAEPQALDRLIVHGDSSLLCSDQTVGCRVALIYRFPLAPAGSQSLSFLLSPAGSPGPDSPARISQLMSQAAALASDSLTRPAECGVEFDHRTGSLIRRALSGLLWNRQLCGQQPLTSTSATVSVRVSIAPSLTQLAKTILAIVPDKWARPEPAGWEHGLHAIALCRVSGRLALAELRHQFDRMSAGGEILAGGGGGVMEPPVWPLALLEFLRHNSEQEAANATFCDLLRHLHWWLLMRRDAGQRSTLDGGILGLRHAGWMDATEHDGESNDSLVWSGFFCAKMVHLAALLRRQELKSLLDLFNAAMASLHNESAFVNGLFRPNLLSDRQPAGEAADATATALPAGASPPCKRGATCCCAFGLVPLLGCAIVPRDGLAADPEANTLVDWLHWLASEASASGSSETPCLFVRGEESRGRMLISWLGEAEFLQTCEVLFDPAHFLSPHGLRCTSRLLSREARDCDNAKDAPCRPVGRVSIVSLPWNYLVLEALKCWEAAYGQQLQLDYPTGSGMRHCLNDIIVDISRRLMSIFDNFDEDALMLREYYEATSGRGVGGQRTGWSGVIANIAENLSRQPTLAVLTKPELPRTVGQILPRNSVVHGFRESLRSSIKLDEFTPELSFDWDNDEDED</sequence>
<evidence type="ECO:0000256" key="2">
    <source>
        <dbReference type="ARBA" id="ARBA00023295"/>
    </source>
</evidence>
<dbReference type="GO" id="GO:0009311">
    <property type="term" value="P:oligosaccharide metabolic process"/>
    <property type="evidence" value="ECO:0007669"/>
    <property type="project" value="InterPro"/>
</dbReference>
<evidence type="ECO:0000313" key="3">
    <source>
        <dbReference type="EMBL" id="PAA49024.1"/>
    </source>
</evidence>
<dbReference type="InterPro" id="IPR012341">
    <property type="entry name" value="6hp_glycosidase-like_sf"/>
</dbReference>
<dbReference type="PANTHER" id="PTHR10412">
    <property type="entry name" value="MANNOSYL-OLIGOSACCHARIDE GLUCOSIDASE"/>
    <property type="match status" value="1"/>
</dbReference>
<reference evidence="3 4" key="1">
    <citation type="submission" date="2017-06" db="EMBL/GenBank/DDBJ databases">
        <title>A platform for efficient transgenesis in Macrostomum lignano, a flatworm model organism for stem cell research.</title>
        <authorList>
            <person name="Berezikov E."/>
        </authorList>
    </citation>
    <scope>NUCLEOTIDE SEQUENCE [LARGE SCALE GENOMIC DNA]</scope>
    <source>
        <strain evidence="3">DV1</strain>
        <tissue evidence="3">Whole organism</tissue>
    </source>
</reference>
<keyword evidence="2" id="KW-0326">Glycosidase</keyword>
<comment type="caution">
    <text evidence="3">The sequence shown here is derived from an EMBL/GenBank/DDBJ whole genome shotgun (WGS) entry which is preliminary data.</text>
</comment>
<dbReference type="Proteomes" id="UP000215902">
    <property type="component" value="Unassembled WGS sequence"/>
</dbReference>
<dbReference type="AlphaFoldDB" id="A0A267DK47"/>
<keyword evidence="4" id="KW-1185">Reference proteome</keyword>